<dbReference type="Pfam" id="PF01420">
    <property type="entry name" value="Methylase_S"/>
    <property type="match status" value="2"/>
</dbReference>
<comment type="similarity">
    <text evidence="1">Belongs to the type-I restriction system S methylase family.</text>
</comment>
<dbReference type="Proteomes" id="UP000002383">
    <property type="component" value="Chromosome"/>
</dbReference>
<dbReference type="AlphaFoldDB" id="B8GSF6"/>
<dbReference type="InterPro" id="IPR044946">
    <property type="entry name" value="Restrct_endonuc_typeI_TRD_sf"/>
</dbReference>
<dbReference type="EMBL" id="CP001339">
    <property type="protein sequence ID" value="ACL72860.1"/>
    <property type="molecule type" value="Genomic_DNA"/>
</dbReference>
<dbReference type="GO" id="GO:0003677">
    <property type="term" value="F:DNA binding"/>
    <property type="evidence" value="ECO:0007669"/>
    <property type="project" value="UniProtKB-KW"/>
</dbReference>
<dbReference type="Gene3D" id="3.90.220.20">
    <property type="entry name" value="DNA methylase specificity domains"/>
    <property type="match status" value="2"/>
</dbReference>
<dbReference type="Gene3D" id="1.10.287.1120">
    <property type="entry name" value="Bipartite methylase S protein"/>
    <property type="match status" value="1"/>
</dbReference>
<evidence type="ECO:0000313" key="7">
    <source>
        <dbReference type="Proteomes" id="UP000002383"/>
    </source>
</evidence>
<evidence type="ECO:0000256" key="4">
    <source>
        <dbReference type="SAM" id="Coils"/>
    </source>
</evidence>
<dbReference type="OrthoDB" id="9798929at2"/>
<feature type="domain" description="Type I restriction modification DNA specificity" evidence="5">
    <location>
        <begin position="31"/>
        <end position="209"/>
    </location>
</feature>
<keyword evidence="3" id="KW-0238">DNA-binding</keyword>
<evidence type="ECO:0000256" key="3">
    <source>
        <dbReference type="ARBA" id="ARBA00023125"/>
    </source>
</evidence>
<dbReference type="CDD" id="cd17256">
    <property type="entry name" value="RMtype1_S_EcoJA65PI-TRD1-CR1_like"/>
    <property type="match status" value="1"/>
</dbReference>
<dbReference type="PANTHER" id="PTHR30408:SF12">
    <property type="entry name" value="TYPE I RESTRICTION ENZYME MJAVIII SPECIFICITY SUBUNIT"/>
    <property type="match status" value="1"/>
</dbReference>
<dbReference type="SUPFAM" id="SSF116734">
    <property type="entry name" value="DNA methylase specificity domain"/>
    <property type="match status" value="2"/>
</dbReference>
<dbReference type="HOGENOM" id="CLU_021095_0_1_6"/>
<dbReference type="CDD" id="cd17257">
    <property type="entry name" value="RMtype1_S_EcoBI-TRD1-CR1_like"/>
    <property type="match status" value="1"/>
</dbReference>
<dbReference type="RefSeq" id="WP_012638342.1">
    <property type="nucleotide sequence ID" value="NC_011901.1"/>
</dbReference>
<keyword evidence="2" id="KW-0680">Restriction system</keyword>
<name>B8GSF6_THISH</name>
<dbReference type="InterPro" id="IPR000055">
    <property type="entry name" value="Restrct_endonuc_typeI_TRD"/>
</dbReference>
<dbReference type="InterPro" id="IPR052021">
    <property type="entry name" value="Type-I_RS_S_subunit"/>
</dbReference>
<dbReference type="REBASE" id="19977">
    <property type="entry name" value="S.TsuHLORF1779P"/>
</dbReference>
<organism evidence="6 7">
    <name type="scientific">Thioalkalivibrio sulfidiphilus (strain HL-EbGR7)</name>
    <dbReference type="NCBI Taxonomy" id="396588"/>
    <lineage>
        <taxon>Bacteria</taxon>
        <taxon>Pseudomonadati</taxon>
        <taxon>Pseudomonadota</taxon>
        <taxon>Gammaproteobacteria</taxon>
        <taxon>Chromatiales</taxon>
        <taxon>Ectothiorhodospiraceae</taxon>
        <taxon>Thioalkalivibrio</taxon>
    </lineage>
</organism>
<evidence type="ECO:0000313" key="6">
    <source>
        <dbReference type="EMBL" id="ACL72860.1"/>
    </source>
</evidence>
<sequence length="419" mass="46728">MEVREASAKYLPPEAEGCPAGYKQTEVGLVPLDWEVISLDKFADVTSGKRLPLGRSLTEHETPHPYIRVSDMRPGYVCVDEIRYVPVDVFPKIKRYRIYTDDIFISVAGTLGIVGKIPKRLNGANLTENADRITNIKCSQNYLLHVLMSPLIQSKIESIQTVGAQPKLALTRIRKFEIPLPPTDREQQAIASALSDADALIESLSQLLAKKRQIKQGAMQELLTGKRRLPGFSGEWDVKRLGSVLKFQVGFPFSSIYFNDEFQGIRLIKNRDLKASDQIISYTGDYRHEFLVKDGDLLIGMDGDFIPCLWGEGVALLNQRVGRVIPLSGLDAKFAYYYLIAPLKKIEDSTSSTTVKHLSHGDVEGIEEPLPEVEEQIAIATTLSDMDAEIATLEAKLAKARQLKQGMMQALLTGRIRLV</sequence>
<proteinExistence type="inferred from homology"/>
<evidence type="ECO:0000259" key="5">
    <source>
        <dbReference type="Pfam" id="PF01420"/>
    </source>
</evidence>
<feature type="coiled-coil region" evidence="4">
    <location>
        <begin position="383"/>
        <end position="410"/>
    </location>
</feature>
<feature type="domain" description="Type I restriction modification DNA specificity" evidence="5">
    <location>
        <begin position="235"/>
        <end position="398"/>
    </location>
</feature>
<keyword evidence="7" id="KW-1185">Reference proteome</keyword>
<dbReference type="GO" id="GO:0009307">
    <property type="term" value="P:DNA restriction-modification system"/>
    <property type="evidence" value="ECO:0007669"/>
    <property type="project" value="UniProtKB-KW"/>
</dbReference>
<reference evidence="6 7" key="1">
    <citation type="journal article" date="2011" name="Stand. Genomic Sci.">
        <title>Complete genome sequence of 'Thioalkalivibrio sulfidophilus' HL-EbGr7.</title>
        <authorList>
            <person name="Muyzer G."/>
            <person name="Sorokin D.Y."/>
            <person name="Mavromatis K."/>
            <person name="Lapidus A."/>
            <person name="Clum A."/>
            <person name="Ivanova N."/>
            <person name="Pati A."/>
            <person name="d'Haeseleer P."/>
            <person name="Woyke T."/>
            <person name="Kyrpides N.C."/>
        </authorList>
    </citation>
    <scope>NUCLEOTIDE SEQUENCE [LARGE SCALE GENOMIC DNA]</scope>
    <source>
        <strain evidence="6 7">HL-EbGR7</strain>
    </source>
</reference>
<accession>B8GSF6</accession>
<dbReference type="eggNOG" id="COG0732">
    <property type="taxonomic scope" value="Bacteria"/>
</dbReference>
<protein>
    <submittedName>
        <fullName evidence="6">Type I restriction-modification system specificity subunit</fullName>
    </submittedName>
</protein>
<gene>
    <name evidence="6" type="ordered locus">Tgr7_1778</name>
</gene>
<dbReference type="KEGG" id="tgr:Tgr7_1778"/>
<dbReference type="STRING" id="396588.Tgr7_1778"/>
<keyword evidence="4" id="KW-0175">Coiled coil</keyword>
<evidence type="ECO:0000256" key="1">
    <source>
        <dbReference type="ARBA" id="ARBA00010923"/>
    </source>
</evidence>
<evidence type="ECO:0000256" key="2">
    <source>
        <dbReference type="ARBA" id="ARBA00022747"/>
    </source>
</evidence>
<dbReference type="PANTHER" id="PTHR30408">
    <property type="entry name" value="TYPE-1 RESTRICTION ENZYME ECOKI SPECIFICITY PROTEIN"/>
    <property type="match status" value="1"/>
</dbReference>